<sequence length="113" mass="13269">MLETVIEETVQSEDYTPSGRLLWLGNGTLQQPDFYVQVKNNIEKKTTLLTKVYNFVLGDQVQWKISTMDHPEILNSSCRSNWTNPYFYCEEKKWLISYTKMVVSGMKEKNQYG</sequence>
<accession>A0A087UB06</accession>
<evidence type="ECO:0000313" key="1">
    <source>
        <dbReference type="EMBL" id="KFM74545.1"/>
    </source>
</evidence>
<proteinExistence type="predicted"/>
<dbReference type="Proteomes" id="UP000054359">
    <property type="component" value="Unassembled WGS sequence"/>
</dbReference>
<reference evidence="1 2" key="1">
    <citation type="submission" date="2013-11" db="EMBL/GenBank/DDBJ databases">
        <title>Genome sequencing of Stegodyphus mimosarum.</title>
        <authorList>
            <person name="Bechsgaard J."/>
        </authorList>
    </citation>
    <scope>NUCLEOTIDE SEQUENCE [LARGE SCALE GENOMIC DNA]</scope>
</reference>
<protein>
    <submittedName>
        <fullName evidence="1">Uncharacterized protein</fullName>
    </submittedName>
</protein>
<dbReference type="AlphaFoldDB" id="A0A087UB06"/>
<feature type="non-terminal residue" evidence="1">
    <location>
        <position position="113"/>
    </location>
</feature>
<gene>
    <name evidence="1" type="ORF">X975_25223</name>
</gene>
<name>A0A087UB06_STEMI</name>
<dbReference type="OrthoDB" id="6420331at2759"/>
<organism evidence="1 2">
    <name type="scientific">Stegodyphus mimosarum</name>
    <name type="common">African social velvet spider</name>
    <dbReference type="NCBI Taxonomy" id="407821"/>
    <lineage>
        <taxon>Eukaryota</taxon>
        <taxon>Metazoa</taxon>
        <taxon>Ecdysozoa</taxon>
        <taxon>Arthropoda</taxon>
        <taxon>Chelicerata</taxon>
        <taxon>Arachnida</taxon>
        <taxon>Araneae</taxon>
        <taxon>Araneomorphae</taxon>
        <taxon>Entelegynae</taxon>
        <taxon>Eresoidea</taxon>
        <taxon>Eresidae</taxon>
        <taxon>Stegodyphus</taxon>
    </lineage>
</organism>
<dbReference type="EMBL" id="KK119060">
    <property type="protein sequence ID" value="KFM74545.1"/>
    <property type="molecule type" value="Genomic_DNA"/>
</dbReference>
<evidence type="ECO:0000313" key="2">
    <source>
        <dbReference type="Proteomes" id="UP000054359"/>
    </source>
</evidence>
<keyword evidence="2" id="KW-1185">Reference proteome</keyword>